<protein>
    <submittedName>
        <fullName evidence="1">NitT/TauT family transport system substrate-binding protein</fullName>
    </submittedName>
</protein>
<dbReference type="RefSeq" id="WP_168301633.1">
    <property type="nucleotide sequence ID" value="NZ_CP071606.1"/>
</dbReference>
<name>A0ABV2MR73_9HYPH</name>
<evidence type="ECO:0000313" key="2">
    <source>
        <dbReference type="Proteomes" id="UP001549077"/>
    </source>
</evidence>
<dbReference type="EMBL" id="JBEPMY010000039">
    <property type="protein sequence ID" value="MET3758906.1"/>
    <property type="molecule type" value="Genomic_DNA"/>
</dbReference>
<evidence type="ECO:0000313" key="1">
    <source>
        <dbReference type="EMBL" id="MET3758906.1"/>
    </source>
</evidence>
<comment type="caution">
    <text evidence="1">The sequence shown here is derived from an EMBL/GenBank/DDBJ whole genome shotgun (WGS) entry which is preliminary data.</text>
</comment>
<proteinExistence type="predicted"/>
<gene>
    <name evidence="1" type="ORF">ABID08_006290</name>
</gene>
<organism evidence="1 2">
    <name type="scientific">Rhizobium binae</name>
    <dbReference type="NCBI Taxonomy" id="1138190"/>
    <lineage>
        <taxon>Bacteria</taxon>
        <taxon>Pseudomonadati</taxon>
        <taxon>Pseudomonadota</taxon>
        <taxon>Alphaproteobacteria</taxon>
        <taxon>Hyphomicrobiales</taxon>
        <taxon>Rhizobiaceae</taxon>
        <taxon>Rhizobium/Agrobacterium group</taxon>
        <taxon>Rhizobium</taxon>
    </lineage>
</organism>
<reference evidence="1 2" key="1">
    <citation type="submission" date="2024-06" db="EMBL/GenBank/DDBJ databases">
        <title>Genomic Encyclopedia of Type Strains, Phase IV (KMG-IV): sequencing the most valuable type-strain genomes for metagenomic binning, comparative biology and taxonomic classification.</title>
        <authorList>
            <person name="Goeker M."/>
        </authorList>
    </citation>
    <scope>NUCLEOTIDE SEQUENCE [LARGE SCALE GENOMIC DNA]</scope>
    <source>
        <strain evidence="1 2">DSM 29288</strain>
    </source>
</reference>
<dbReference type="GeneID" id="91151446"/>
<keyword evidence="2" id="KW-1185">Reference proteome</keyword>
<dbReference type="Gene3D" id="3.40.190.10">
    <property type="entry name" value="Periplasmic binding protein-like II"/>
    <property type="match status" value="2"/>
</dbReference>
<dbReference type="Pfam" id="PF13379">
    <property type="entry name" value="NMT1_2"/>
    <property type="match status" value="1"/>
</dbReference>
<dbReference type="PANTHER" id="PTHR30024">
    <property type="entry name" value="ALIPHATIC SULFONATES-BINDING PROTEIN-RELATED"/>
    <property type="match status" value="1"/>
</dbReference>
<dbReference type="Proteomes" id="UP001549077">
    <property type="component" value="Unassembled WGS sequence"/>
</dbReference>
<sequence length="337" mass="35620">MINLTRRQSLAFAGIGLLAASGAPLIARSQDKKTIKVATQYGTSHLATTVAEKLSLFQKHAESNGIAGTEFQVQRVSGSTVINDGIFSGSLDIGAYGSTALVAAWAKTKGSFDLKGMVACNEAVLTLYTNDPSIKSIKDIKPTDRIAVTGTTSPQAIMLQMAAEKAFGKGEARRFDKQMVQLPHPDATTALITGTGVTLYFAAPPFISTLEASKKCFKVLDGEDVMGGPYSGALYAATQIFADANPKAVTAFVGALKEAMDLIRNDPGKTAEIYMAAEKTNLPAAEVQEAIKGQVFTVEPRGMQSFADFLASTGAIKQAPASWRDMFFEPVSKGNGS</sequence>
<dbReference type="PANTHER" id="PTHR30024:SF2">
    <property type="entry name" value="ABC TRANSPORTER SUBSTRATE-BINDING PROTEIN"/>
    <property type="match status" value="1"/>
</dbReference>
<dbReference type="SUPFAM" id="SSF53850">
    <property type="entry name" value="Periplasmic binding protein-like II"/>
    <property type="match status" value="1"/>
</dbReference>
<accession>A0ABV2MR73</accession>